<proteinExistence type="predicted"/>
<dbReference type="Pfam" id="PF13367">
    <property type="entry name" value="PrsW-protease"/>
    <property type="match status" value="1"/>
</dbReference>
<keyword evidence="2" id="KW-0472">Membrane</keyword>
<evidence type="ECO:0000256" key="2">
    <source>
        <dbReference type="SAM" id="Phobius"/>
    </source>
</evidence>
<dbReference type="InterPro" id="IPR026898">
    <property type="entry name" value="PrsW"/>
</dbReference>
<evidence type="ECO:0000313" key="4">
    <source>
        <dbReference type="Proteomes" id="UP000035199"/>
    </source>
</evidence>
<dbReference type="RefSeq" id="WP_052844450.1">
    <property type="nucleotide sequence ID" value="NZ_CP011542.1"/>
</dbReference>
<keyword evidence="2" id="KW-1133">Transmembrane helix</keyword>
<dbReference type="STRING" id="571915.CMUST_00555"/>
<organism evidence="3 4">
    <name type="scientific">Corynebacterium mustelae</name>
    <dbReference type="NCBI Taxonomy" id="571915"/>
    <lineage>
        <taxon>Bacteria</taxon>
        <taxon>Bacillati</taxon>
        <taxon>Actinomycetota</taxon>
        <taxon>Actinomycetes</taxon>
        <taxon>Mycobacteriales</taxon>
        <taxon>Corynebacteriaceae</taxon>
        <taxon>Corynebacterium</taxon>
    </lineage>
</organism>
<feature type="transmembrane region" description="Helical" evidence="2">
    <location>
        <begin position="7"/>
        <end position="30"/>
    </location>
</feature>
<dbReference type="PANTHER" id="PTHR36844:SF1">
    <property type="entry name" value="PROTEASE PRSW"/>
    <property type="match status" value="1"/>
</dbReference>
<dbReference type="EMBL" id="CP011542">
    <property type="protein sequence ID" value="AKK04468.1"/>
    <property type="molecule type" value="Genomic_DNA"/>
</dbReference>
<dbReference type="GO" id="GO:0008233">
    <property type="term" value="F:peptidase activity"/>
    <property type="evidence" value="ECO:0007669"/>
    <property type="project" value="UniProtKB-KW"/>
</dbReference>
<reference evidence="4" key="2">
    <citation type="submission" date="2015-05" db="EMBL/GenBank/DDBJ databases">
        <title>Complete genome sequence of Corynebacterium mustelae DSM 45274, isolated from various tissues of a male ferret with lethal sepsis.</title>
        <authorList>
            <person name="Ruckert C."/>
            <person name="Albersmeier A."/>
            <person name="Winkler A."/>
            <person name="Tauch A."/>
        </authorList>
    </citation>
    <scope>NUCLEOTIDE SEQUENCE [LARGE SCALE GENOMIC DNA]</scope>
    <source>
        <strain evidence="4">DSM 45274</strain>
    </source>
</reference>
<dbReference type="Proteomes" id="UP000035199">
    <property type="component" value="Chromosome"/>
</dbReference>
<dbReference type="GO" id="GO:0006508">
    <property type="term" value="P:proteolysis"/>
    <property type="evidence" value="ECO:0007669"/>
    <property type="project" value="UniProtKB-KW"/>
</dbReference>
<feature type="transmembrane region" description="Helical" evidence="2">
    <location>
        <begin position="184"/>
        <end position="205"/>
    </location>
</feature>
<dbReference type="PATRIC" id="fig|571915.4.peg.115"/>
<dbReference type="PANTHER" id="PTHR36844">
    <property type="entry name" value="PROTEASE PRSW"/>
    <property type="match status" value="1"/>
</dbReference>
<feature type="transmembrane region" description="Helical" evidence="2">
    <location>
        <begin position="36"/>
        <end position="55"/>
    </location>
</feature>
<sequence>MPNTFGRIVFIVAICFGTIAGVVLVGLNALLSVSGLFVGLFFAAIYLLVGTYLFKISPMWPKAGWKWYLSCLLWGSGVSLLVVTIFGSSIGDLTEKLGWIEVSASFGGAYPEEIAKTLGTALILLQFNKLNRPWHGFVTGGIIGLGFETIENLLYGVIGATIDSDSDFSGTLEMWQLRSVAGPGLHITMSALAGLGVGYAMYLANISFARRLAYLATGFLAAFTLHFCWNILWDRGNTFQITWLAGVALVLYPTFIYCWYLCNKQAKLEGEPLTTPQPITRMSQLPRGVITINLSGTTDSDNSPGEDTQVLAQT</sequence>
<reference evidence="3 4" key="1">
    <citation type="journal article" date="2015" name="Genome Announc.">
        <title>Complete Genome Sequence of the Type Strain Corynebacterium mustelae DSM 45274, Isolated from Various Tissues of a Male Ferret with Lethal Sepsis.</title>
        <authorList>
            <person name="Ruckert C."/>
            <person name="Eimer J."/>
            <person name="Winkler A."/>
            <person name="Tauch A."/>
        </authorList>
    </citation>
    <scope>NUCLEOTIDE SEQUENCE [LARGE SCALE GENOMIC DNA]</scope>
    <source>
        <strain evidence="3 4">DSM 45274</strain>
    </source>
</reference>
<dbReference type="KEGG" id="cmv:CMUST_00555"/>
<feature type="region of interest" description="Disordered" evidence="1">
    <location>
        <begin position="295"/>
        <end position="314"/>
    </location>
</feature>
<keyword evidence="3" id="KW-0645">Protease</keyword>
<evidence type="ECO:0000313" key="3">
    <source>
        <dbReference type="EMBL" id="AKK04468.1"/>
    </source>
</evidence>
<gene>
    <name evidence="3" type="ORF">CMUST_00555</name>
</gene>
<feature type="transmembrane region" description="Helical" evidence="2">
    <location>
        <begin position="239"/>
        <end position="262"/>
    </location>
</feature>
<keyword evidence="2" id="KW-0812">Transmembrane</keyword>
<keyword evidence="4" id="KW-1185">Reference proteome</keyword>
<feature type="transmembrane region" description="Helical" evidence="2">
    <location>
        <begin position="212"/>
        <end position="233"/>
    </location>
</feature>
<protein>
    <submittedName>
        <fullName evidence="3">Protease prsW family</fullName>
    </submittedName>
</protein>
<accession>A0A0G3GY47</accession>
<evidence type="ECO:0000256" key="1">
    <source>
        <dbReference type="SAM" id="MobiDB-lite"/>
    </source>
</evidence>
<dbReference type="AlphaFoldDB" id="A0A0G3GY47"/>
<keyword evidence="3" id="KW-0378">Hydrolase</keyword>
<feature type="transmembrane region" description="Helical" evidence="2">
    <location>
        <begin position="67"/>
        <end position="90"/>
    </location>
</feature>
<dbReference type="OrthoDB" id="9785431at2"/>
<name>A0A0G3GY47_9CORY</name>